<dbReference type="PANTHER" id="PTHR28004:SF2">
    <property type="entry name" value="D-SERINE DEHYDRATASE"/>
    <property type="match status" value="1"/>
</dbReference>
<dbReference type="KEGG" id="pnp:IJ22_26390"/>
<dbReference type="Gene3D" id="3.20.20.10">
    <property type="entry name" value="Alanine racemase"/>
    <property type="match status" value="1"/>
</dbReference>
<dbReference type="InterPro" id="IPR051466">
    <property type="entry name" value="D-amino_acid_metab_enzyme"/>
</dbReference>
<dbReference type="PANTHER" id="PTHR28004">
    <property type="entry name" value="ZGC:162816-RELATED"/>
    <property type="match status" value="1"/>
</dbReference>
<dbReference type="RefSeq" id="WP_062409085.1">
    <property type="nucleotide sequence ID" value="NZ_BJCS01000004.1"/>
</dbReference>
<dbReference type="PATRIC" id="fig|162209.4.peg.2809"/>
<dbReference type="Proteomes" id="UP000061660">
    <property type="component" value="Chromosome"/>
</dbReference>
<evidence type="ECO:0000313" key="4">
    <source>
        <dbReference type="EMBL" id="ALS23012.1"/>
    </source>
</evidence>
<comment type="similarity">
    <text evidence="1">Belongs to the DSD1 family.</text>
</comment>
<dbReference type="GO" id="GO:0008721">
    <property type="term" value="F:D-serine ammonia-lyase activity"/>
    <property type="evidence" value="ECO:0007669"/>
    <property type="project" value="TreeGrafter"/>
</dbReference>
<dbReference type="EMBL" id="CP013652">
    <property type="protein sequence ID" value="ALS23012.1"/>
    <property type="molecule type" value="Genomic_DNA"/>
</dbReference>
<dbReference type="InterPro" id="IPR029066">
    <property type="entry name" value="PLP-binding_barrel"/>
</dbReference>
<dbReference type="GO" id="GO:0036088">
    <property type="term" value="P:D-serine catabolic process"/>
    <property type="evidence" value="ECO:0007669"/>
    <property type="project" value="TreeGrafter"/>
</dbReference>
<dbReference type="Gene3D" id="2.40.37.20">
    <property type="entry name" value="D-serine dehydratase-like domain"/>
    <property type="match status" value="1"/>
</dbReference>
<dbReference type="CDD" id="cd06820">
    <property type="entry name" value="PLPDE_III_LS_D-TA_like"/>
    <property type="match status" value="1"/>
</dbReference>
<dbReference type="InterPro" id="IPR042208">
    <property type="entry name" value="D-ser_dehydrat-like_sf"/>
</dbReference>
<name>A0A0U2W375_9BACL</name>
<evidence type="ECO:0000256" key="2">
    <source>
        <dbReference type="ARBA" id="ARBA00023239"/>
    </source>
</evidence>
<dbReference type="SMART" id="SM01119">
    <property type="entry name" value="D-ser_dehydrat"/>
    <property type="match status" value="1"/>
</dbReference>
<gene>
    <name evidence="4" type="ORF">IJ22_26390</name>
</gene>
<dbReference type="InterPro" id="IPR001608">
    <property type="entry name" value="Ala_racemase_N"/>
</dbReference>
<dbReference type="InterPro" id="IPR026956">
    <property type="entry name" value="D-ser_dehydrat-like_dom"/>
</dbReference>
<dbReference type="AlphaFoldDB" id="A0A0U2W375"/>
<accession>A0A0U2W375</accession>
<reference evidence="4 5" key="2">
    <citation type="journal article" date="2016" name="Genome Announc.">
        <title>Complete Genome Sequences of Two Interactive Moderate Thermophiles, Paenibacillus napthalenovorans 32O-Y and Paenibacillus sp. 32O-W.</title>
        <authorList>
            <person name="Butler R.R.III."/>
            <person name="Wang J."/>
            <person name="Stark B.C."/>
            <person name="Pombert J.F."/>
        </authorList>
    </citation>
    <scope>NUCLEOTIDE SEQUENCE [LARGE SCALE GENOMIC DNA]</scope>
    <source>
        <strain evidence="4 5">32O-Y</strain>
    </source>
</reference>
<sequence length="370" mass="40364">MESEAALGIESIDTPALVVDLDIMERNMKRMALRAEEAGVRLRPHVKTHKSPWIALKQLQYGAFGITVAKIGEAEVMRKHGITDILIAYPIVGEQKLRRLEKLAAHAEVTVALDSVEAARGISEVGRRLGKTMSLYIDVDTGLQRCGRQPGEETLQLARDIAKLPFVRITGLMTHAGHSYKADSQEERIRISRLEGALLAETKRLIEEKLGLDIPEISVGSTPTSFHCKEVEGITEIRPGTYVFNDATMVSLGLAGIVDCALTIHTTVVSRPSEDRAVIDAGSKTLSSDKGAYTEGYGCIRSAPQVRIDRLSEEHGVMLTAHDFPVSIGGRLEIIPNHVCPTVNLADELIGIRNGKVETVIPVEARGKNK</sequence>
<dbReference type="Pfam" id="PF01168">
    <property type="entry name" value="Ala_racemase_N"/>
    <property type="match status" value="1"/>
</dbReference>
<keyword evidence="5" id="KW-1185">Reference proteome</keyword>
<protein>
    <submittedName>
        <fullName evidence="4">Amino acid aldolase</fullName>
    </submittedName>
</protein>
<evidence type="ECO:0000313" key="5">
    <source>
        <dbReference type="Proteomes" id="UP000061660"/>
    </source>
</evidence>
<reference evidence="5" key="1">
    <citation type="submission" date="2015-12" db="EMBL/GenBank/DDBJ databases">
        <title>Complete genome sequences of two moderately thermophilic Paenibacillus species.</title>
        <authorList>
            <person name="Butler R.III."/>
            <person name="Wang J."/>
            <person name="Stark B.C."/>
            <person name="Pombert J.-F."/>
        </authorList>
    </citation>
    <scope>NUCLEOTIDE SEQUENCE [LARGE SCALE GENOMIC DNA]</scope>
    <source>
        <strain evidence="5">32O-Y</strain>
    </source>
</reference>
<evidence type="ECO:0000259" key="3">
    <source>
        <dbReference type="SMART" id="SM01119"/>
    </source>
</evidence>
<proteinExistence type="inferred from homology"/>
<keyword evidence="2" id="KW-0456">Lyase</keyword>
<dbReference type="Pfam" id="PF14031">
    <property type="entry name" value="D-ser_dehydrat"/>
    <property type="match status" value="1"/>
</dbReference>
<organism evidence="4 5">
    <name type="scientific">Paenibacillus naphthalenovorans</name>
    <dbReference type="NCBI Taxonomy" id="162209"/>
    <lineage>
        <taxon>Bacteria</taxon>
        <taxon>Bacillati</taxon>
        <taxon>Bacillota</taxon>
        <taxon>Bacilli</taxon>
        <taxon>Bacillales</taxon>
        <taxon>Paenibacillaceae</taxon>
        <taxon>Paenibacillus</taxon>
    </lineage>
</organism>
<dbReference type="STRING" id="162209.IJ22_26390"/>
<dbReference type="SUPFAM" id="SSF51419">
    <property type="entry name" value="PLP-binding barrel"/>
    <property type="match status" value="1"/>
</dbReference>
<feature type="domain" description="D-serine dehydratase-like" evidence="3">
    <location>
        <begin position="261"/>
        <end position="353"/>
    </location>
</feature>
<evidence type="ECO:0000256" key="1">
    <source>
        <dbReference type="ARBA" id="ARBA00005323"/>
    </source>
</evidence>